<sequence>MKIFQQSFLFLRFSFWGIFCFFILVFGGLGCHLRTKLVRFTILKVFTSFLFRLPSQHKTLV</sequence>
<reference evidence="2 3" key="1">
    <citation type="submission" date="2020-08" db="EMBL/GenBank/DDBJ databases">
        <authorList>
            <person name="Koutsovoulos G."/>
            <person name="Danchin GJ E."/>
        </authorList>
    </citation>
    <scope>NUCLEOTIDE SEQUENCE [LARGE SCALE GENOMIC DNA]</scope>
</reference>
<dbReference type="PROSITE" id="PS51257">
    <property type="entry name" value="PROKAR_LIPOPROTEIN"/>
    <property type="match status" value="1"/>
</dbReference>
<dbReference type="EMBL" id="CAJEWN010000011">
    <property type="protein sequence ID" value="CAD2131764.1"/>
    <property type="molecule type" value="Genomic_DNA"/>
</dbReference>
<accession>A0A6V7TR19</accession>
<keyword evidence="1" id="KW-1133">Transmembrane helix</keyword>
<protein>
    <submittedName>
        <fullName evidence="2">Uncharacterized protein</fullName>
    </submittedName>
</protein>
<evidence type="ECO:0000313" key="3">
    <source>
        <dbReference type="Proteomes" id="UP000580250"/>
    </source>
</evidence>
<organism evidence="2 3">
    <name type="scientific">Meloidogyne enterolobii</name>
    <name type="common">Root-knot nematode worm</name>
    <name type="synonym">Meloidogyne mayaguensis</name>
    <dbReference type="NCBI Taxonomy" id="390850"/>
    <lineage>
        <taxon>Eukaryota</taxon>
        <taxon>Metazoa</taxon>
        <taxon>Ecdysozoa</taxon>
        <taxon>Nematoda</taxon>
        <taxon>Chromadorea</taxon>
        <taxon>Rhabditida</taxon>
        <taxon>Tylenchina</taxon>
        <taxon>Tylenchomorpha</taxon>
        <taxon>Tylenchoidea</taxon>
        <taxon>Meloidogynidae</taxon>
        <taxon>Meloidogyninae</taxon>
        <taxon>Meloidogyne</taxon>
    </lineage>
</organism>
<feature type="transmembrane region" description="Helical" evidence="1">
    <location>
        <begin position="13"/>
        <end position="33"/>
    </location>
</feature>
<comment type="caution">
    <text evidence="2">The sequence shown here is derived from an EMBL/GenBank/DDBJ whole genome shotgun (WGS) entry which is preliminary data.</text>
</comment>
<evidence type="ECO:0000256" key="1">
    <source>
        <dbReference type="SAM" id="Phobius"/>
    </source>
</evidence>
<evidence type="ECO:0000313" key="2">
    <source>
        <dbReference type="EMBL" id="CAD2131764.1"/>
    </source>
</evidence>
<dbReference type="AlphaFoldDB" id="A0A6V7TR19"/>
<keyword evidence="1" id="KW-0472">Membrane</keyword>
<gene>
    <name evidence="2" type="ORF">MENT_LOCUS3396</name>
</gene>
<keyword evidence="1" id="KW-0812">Transmembrane</keyword>
<dbReference type="Proteomes" id="UP000580250">
    <property type="component" value="Unassembled WGS sequence"/>
</dbReference>
<name>A0A6V7TR19_MELEN</name>
<proteinExistence type="predicted"/>